<dbReference type="CDD" id="cd05466">
    <property type="entry name" value="PBP2_LTTR_substrate"/>
    <property type="match status" value="1"/>
</dbReference>
<dbReference type="InterPro" id="IPR036388">
    <property type="entry name" value="WH-like_DNA-bd_sf"/>
</dbReference>
<evidence type="ECO:0000313" key="7">
    <source>
        <dbReference type="EMBL" id="KEZ20268.1"/>
    </source>
</evidence>
<dbReference type="GO" id="GO:0032993">
    <property type="term" value="C:protein-DNA complex"/>
    <property type="evidence" value="ECO:0007669"/>
    <property type="project" value="TreeGrafter"/>
</dbReference>
<dbReference type="SUPFAM" id="SSF53850">
    <property type="entry name" value="Periplasmic binding protein-like II"/>
    <property type="match status" value="1"/>
</dbReference>
<dbReference type="Pfam" id="PF03466">
    <property type="entry name" value="LysR_substrate"/>
    <property type="match status" value="1"/>
</dbReference>
<feature type="compositionally biased region" description="Pro residues" evidence="5">
    <location>
        <begin position="132"/>
        <end position="147"/>
    </location>
</feature>
<evidence type="ECO:0000313" key="8">
    <source>
        <dbReference type="Proteomes" id="UP000028534"/>
    </source>
</evidence>
<keyword evidence="2" id="KW-0805">Transcription regulation</keyword>
<evidence type="ECO:0000256" key="1">
    <source>
        <dbReference type="ARBA" id="ARBA00009437"/>
    </source>
</evidence>
<evidence type="ECO:0000256" key="2">
    <source>
        <dbReference type="ARBA" id="ARBA00023015"/>
    </source>
</evidence>
<accession>A0A084EQM6</accession>
<dbReference type="PATRIC" id="fig|13690.10.peg.1028"/>
<reference evidence="7 8" key="1">
    <citation type="submission" date="2014-03" db="EMBL/GenBank/DDBJ databases">
        <title>Genome sequence of Sphingobium yanoikuyae B1.</title>
        <authorList>
            <person name="Gan H.M."/>
            <person name="Gan H.Y."/>
            <person name="Savka M.A."/>
        </authorList>
    </citation>
    <scope>NUCLEOTIDE SEQUENCE [LARGE SCALE GENOMIC DNA]</scope>
    <source>
        <strain evidence="7 8">B1</strain>
    </source>
</reference>
<dbReference type="eggNOG" id="COG0583">
    <property type="taxonomic scope" value="Bacteria"/>
</dbReference>
<dbReference type="InterPro" id="IPR005119">
    <property type="entry name" value="LysR_subst-bd"/>
</dbReference>
<dbReference type="GO" id="GO:0003700">
    <property type="term" value="F:DNA-binding transcription factor activity"/>
    <property type="evidence" value="ECO:0007669"/>
    <property type="project" value="InterPro"/>
</dbReference>
<feature type="domain" description="HTH lysR-type" evidence="6">
    <location>
        <begin position="47"/>
        <end position="104"/>
    </location>
</feature>
<dbReference type="InterPro" id="IPR000847">
    <property type="entry name" value="LysR_HTH_N"/>
</dbReference>
<gene>
    <name evidence="7" type="ORF">CP98_00988</name>
</gene>
<proteinExistence type="inferred from homology"/>
<sequence>MRSYIYGWAVTINIFVQHPRRPIDGKCVRTPLNPASSLFYRSAMTNPSLRQLDIFAQMVAAGSLSRCAQTLGVSSAVIERDMASLEMRLGYRLFDDIRGAARLTPAGRRTAQAMTLLAQDDPEDWAEEAAPAPTPQPDPSPAPPPALPELLLDADAQLPSLPAALPPANRAIILATPAPVFGHFQDALTAFEAANDDIAITLDLSVQSAVEAARAIESLRADIAYFYALEEPAGLPSRYGWSEQVNLYAGADHPLARAGSVSRGDLTITPQLAVDPRNGLRPIIDAALARGGARLGPVMLETDNMFDIITALREGAGCFAAFGPMARDLGRMSGIRRLALDVPLPAIEVRQTVNERSLSRPGVQALADFLFL</sequence>
<dbReference type="PROSITE" id="PS50931">
    <property type="entry name" value="HTH_LYSR"/>
    <property type="match status" value="1"/>
</dbReference>
<comment type="similarity">
    <text evidence="1">Belongs to the LysR transcriptional regulatory family.</text>
</comment>
<dbReference type="Proteomes" id="UP000028534">
    <property type="component" value="Unassembled WGS sequence"/>
</dbReference>
<dbReference type="STRING" id="13690.AX777_03215"/>
<name>A0A084EQM6_SPHYA</name>
<dbReference type="Gene3D" id="1.10.10.10">
    <property type="entry name" value="Winged helix-like DNA-binding domain superfamily/Winged helix DNA-binding domain"/>
    <property type="match status" value="1"/>
</dbReference>
<dbReference type="Pfam" id="PF00126">
    <property type="entry name" value="HTH_1"/>
    <property type="match status" value="1"/>
</dbReference>
<evidence type="ECO:0000259" key="6">
    <source>
        <dbReference type="PROSITE" id="PS50931"/>
    </source>
</evidence>
<organism evidence="7 8">
    <name type="scientific">Sphingobium yanoikuyae</name>
    <name type="common">Sphingomonas yanoikuyae</name>
    <dbReference type="NCBI Taxonomy" id="13690"/>
    <lineage>
        <taxon>Bacteria</taxon>
        <taxon>Pseudomonadati</taxon>
        <taxon>Pseudomonadota</taxon>
        <taxon>Alphaproteobacteria</taxon>
        <taxon>Sphingomonadales</taxon>
        <taxon>Sphingomonadaceae</taxon>
        <taxon>Sphingobium</taxon>
    </lineage>
</organism>
<dbReference type="InterPro" id="IPR036390">
    <property type="entry name" value="WH_DNA-bd_sf"/>
</dbReference>
<evidence type="ECO:0000256" key="3">
    <source>
        <dbReference type="ARBA" id="ARBA00023125"/>
    </source>
</evidence>
<evidence type="ECO:0000256" key="4">
    <source>
        <dbReference type="ARBA" id="ARBA00023163"/>
    </source>
</evidence>
<keyword evidence="3" id="KW-0238">DNA-binding</keyword>
<dbReference type="PANTHER" id="PTHR30346:SF28">
    <property type="entry name" value="HTH-TYPE TRANSCRIPTIONAL REGULATOR CYNR"/>
    <property type="match status" value="1"/>
</dbReference>
<dbReference type="Gene3D" id="3.40.190.290">
    <property type="match status" value="1"/>
</dbReference>
<dbReference type="PANTHER" id="PTHR30346">
    <property type="entry name" value="TRANSCRIPTIONAL DUAL REGULATOR HCAR-RELATED"/>
    <property type="match status" value="1"/>
</dbReference>
<protein>
    <submittedName>
        <fullName evidence="7">Transcriptional regulator</fullName>
    </submittedName>
</protein>
<dbReference type="AlphaFoldDB" id="A0A084EQM6"/>
<evidence type="ECO:0000256" key="5">
    <source>
        <dbReference type="SAM" id="MobiDB-lite"/>
    </source>
</evidence>
<keyword evidence="4" id="KW-0804">Transcription</keyword>
<dbReference type="SUPFAM" id="SSF46785">
    <property type="entry name" value="Winged helix' DNA-binding domain"/>
    <property type="match status" value="1"/>
</dbReference>
<comment type="caution">
    <text evidence="7">The sequence shown here is derived from an EMBL/GenBank/DDBJ whole genome shotgun (WGS) entry which is preliminary data.</text>
</comment>
<feature type="region of interest" description="Disordered" evidence="5">
    <location>
        <begin position="127"/>
        <end position="147"/>
    </location>
</feature>
<dbReference type="GO" id="GO:0003677">
    <property type="term" value="F:DNA binding"/>
    <property type="evidence" value="ECO:0007669"/>
    <property type="project" value="UniProtKB-KW"/>
</dbReference>
<dbReference type="EMBL" id="JGVR01000004">
    <property type="protein sequence ID" value="KEZ20268.1"/>
    <property type="molecule type" value="Genomic_DNA"/>
</dbReference>